<reference evidence="3 4" key="1">
    <citation type="journal article" date="2021" name="DNA Res.">
        <title>Genome analysis of Candida subhashii reveals its hybrid nature and dual mitochondrial genome conformations.</title>
        <authorList>
            <person name="Mixao V."/>
            <person name="Hegedusova E."/>
            <person name="Saus E."/>
            <person name="Pryszcz L.P."/>
            <person name="Cillingova A."/>
            <person name="Nosek J."/>
            <person name="Gabaldon T."/>
        </authorList>
    </citation>
    <scope>NUCLEOTIDE SEQUENCE [LARGE SCALE GENOMIC DNA]</scope>
    <source>
        <strain evidence="3 4">CBS 10753</strain>
    </source>
</reference>
<protein>
    <recommendedName>
        <fullName evidence="2">Phosphatidic acid phosphatase type 2/haloperoxidase domain-containing protein</fullName>
    </recommendedName>
</protein>
<evidence type="ECO:0000259" key="2">
    <source>
        <dbReference type="SMART" id="SM00014"/>
    </source>
</evidence>
<sequence length="283" mass="31865">MVQFLQPSAMIKYVKSNSFKSYLPDWIITLVLIVYFFVIAEHAKPFERQFSLNDLTISHPFALTERVTGVECILLASMIPIVTIFIVTLIKSKDGTFTSAHQTLHHLQISTLGLLVSLIVNGVLTDILKNWIARPRPDFLARCGPQPGTTFNQLVDISVCTAPFGQAILTDGMRSTPSGHSSISFSGLLYLTLWLFGQFKLLHTTPQHLHKYLLACLPVLLASYIALSRTQDYRHHFVDIIMGTIMGIGFAFWSYHRYFNSLVSDESEKPLDEESSSESLLPR</sequence>
<dbReference type="PANTHER" id="PTHR10165">
    <property type="entry name" value="LIPID PHOSPHATE PHOSPHATASE"/>
    <property type="match status" value="1"/>
</dbReference>
<feature type="transmembrane region" description="Helical" evidence="1">
    <location>
        <begin position="179"/>
        <end position="197"/>
    </location>
</feature>
<evidence type="ECO:0000313" key="3">
    <source>
        <dbReference type="EMBL" id="KAG7663985.1"/>
    </source>
</evidence>
<dbReference type="PANTHER" id="PTHR10165:SF35">
    <property type="entry name" value="RE23632P"/>
    <property type="match status" value="1"/>
</dbReference>
<dbReference type="AlphaFoldDB" id="A0A8J5QXC3"/>
<keyword evidence="1" id="KW-1133">Transmembrane helix</keyword>
<dbReference type="SMART" id="SM00014">
    <property type="entry name" value="acidPPc"/>
    <property type="match status" value="1"/>
</dbReference>
<keyword evidence="1" id="KW-0472">Membrane</keyword>
<feature type="transmembrane region" description="Helical" evidence="1">
    <location>
        <begin position="111"/>
        <end position="132"/>
    </location>
</feature>
<dbReference type="InterPro" id="IPR000326">
    <property type="entry name" value="PAP2/HPO"/>
</dbReference>
<dbReference type="GO" id="GO:0008195">
    <property type="term" value="F:phosphatidate phosphatase activity"/>
    <property type="evidence" value="ECO:0007669"/>
    <property type="project" value="TreeGrafter"/>
</dbReference>
<organism evidence="3 4">
    <name type="scientific">[Candida] subhashii</name>
    <dbReference type="NCBI Taxonomy" id="561895"/>
    <lineage>
        <taxon>Eukaryota</taxon>
        <taxon>Fungi</taxon>
        <taxon>Dikarya</taxon>
        <taxon>Ascomycota</taxon>
        <taxon>Saccharomycotina</taxon>
        <taxon>Pichiomycetes</taxon>
        <taxon>Debaryomycetaceae</taxon>
        <taxon>Spathaspora</taxon>
    </lineage>
</organism>
<feature type="domain" description="Phosphatidic acid phosphatase type 2/haloperoxidase" evidence="2">
    <location>
        <begin position="112"/>
        <end position="255"/>
    </location>
</feature>
<feature type="transmembrane region" description="Helical" evidence="1">
    <location>
        <begin position="233"/>
        <end position="253"/>
    </location>
</feature>
<dbReference type="Pfam" id="PF01569">
    <property type="entry name" value="PAP2"/>
    <property type="match status" value="1"/>
</dbReference>
<proteinExistence type="predicted"/>
<dbReference type="InterPro" id="IPR043216">
    <property type="entry name" value="PAP-like"/>
</dbReference>
<evidence type="ECO:0000313" key="4">
    <source>
        <dbReference type="Proteomes" id="UP000694255"/>
    </source>
</evidence>
<keyword evidence="4" id="KW-1185">Reference proteome</keyword>
<dbReference type="FunFam" id="1.20.144.10:FF:000017">
    <property type="entry name" value="Diacylglycerol pyrophosphate phosphatase 1"/>
    <property type="match status" value="1"/>
</dbReference>
<dbReference type="Proteomes" id="UP000694255">
    <property type="component" value="Unassembled WGS sequence"/>
</dbReference>
<dbReference type="OrthoDB" id="10030083at2759"/>
<gene>
    <name evidence="3" type="ORF">J8A68_002486</name>
</gene>
<feature type="transmembrane region" description="Helical" evidence="1">
    <location>
        <begin position="21"/>
        <end position="40"/>
    </location>
</feature>
<dbReference type="GeneID" id="73469287"/>
<feature type="transmembrane region" description="Helical" evidence="1">
    <location>
        <begin position="68"/>
        <end position="90"/>
    </location>
</feature>
<dbReference type="EMBL" id="JAGSYN010000111">
    <property type="protein sequence ID" value="KAG7663985.1"/>
    <property type="molecule type" value="Genomic_DNA"/>
</dbReference>
<feature type="transmembrane region" description="Helical" evidence="1">
    <location>
        <begin position="209"/>
        <end position="227"/>
    </location>
</feature>
<dbReference type="GO" id="GO:0046839">
    <property type="term" value="P:phospholipid dephosphorylation"/>
    <property type="evidence" value="ECO:0007669"/>
    <property type="project" value="TreeGrafter"/>
</dbReference>
<dbReference type="GO" id="GO:0006644">
    <property type="term" value="P:phospholipid metabolic process"/>
    <property type="evidence" value="ECO:0007669"/>
    <property type="project" value="InterPro"/>
</dbReference>
<dbReference type="RefSeq" id="XP_049264217.1">
    <property type="nucleotide sequence ID" value="XM_049406242.1"/>
</dbReference>
<evidence type="ECO:0000256" key="1">
    <source>
        <dbReference type="SAM" id="Phobius"/>
    </source>
</evidence>
<dbReference type="GO" id="GO:0016020">
    <property type="term" value="C:membrane"/>
    <property type="evidence" value="ECO:0007669"/>
    <property type="project" value="TreeGrafter"/>
</dbReference>
<keyword evidence="1" id="KW-0812">Transmembrane</keyword>
<dbReference type="CDD" id="cd03390">
    <property type="entry name" value="PAP2_containing_1_like"/>
    <property type="match status" value="1"/>
</dbReference>
<comment type="caution">
    <text evidence="3">The sequence shown here is derived from an EMBL/GenBank/DDBJ whole genome shotgun (WGS) entry which is preliminary data.</text>
</comment>
<accession>A0A8J5QXC3</accession>
<name>A0A8J5QXC3_9ASCO</name>